<dbReference type="AlphaFoldDB" id="A0A179UL55"/>
<protein>
    <recommendedName>
        <fullName evidence="4">Nucleolar protein Dnt1-like N-terminal domain-containing protein</fullName>
    </recommendedName>
</protein>
<feature type="compositionally biased region" description="Polar residues" evidence="1">
    <location>
        <begin position="735"/>
        <end position="747"/>
    </location>
</feature>
<reference evidence="3" key="1">
    <citation type="journal article" date="2015" name="PLoS Genet.">
        <title>The dynamic genome and transcriptome of the human fungal pathogen Blastomyces and close relative Emmonsia.</title>
        <authorList>
            <person name="Munoz J.F."/>
            <person name="Gauthier G.M."/>
            <person name="Desjardins C.A."/>
            <person name="Gallo J.E."/>
            <person name="Holder J."/>
            <person name="Sullivan T.D."/>
            <person name="Marty A.J."/>
            <person name="Carmen J.C."/>
            <person name="Chen Z."/>
            <person name="Ding L."/>
            <person name="Gujja S."/>
            <person name="Magrini V."/>
            <person name="Misas E."/>
            <person name="Mitreva M."/>
            <person name="Priest M."/>
            <person name="Saif S."/>
            <person name="Whiston E.A."/>
            <person name="Young S."/>
            <person name="Zeng Q."/>
            <person name="Goldman W.E."/>
            <person name="Mardis E.R."/>
            <person name="Taylor J.W."/>
            <person name="McEwen J.G."/>
            <person name="Clay O.K."/>
            <person name="Klein B.S."/>
            <person name="Cuomo C.A."/>
        </authorList>
    </citation>
    <scope>NUCLEOTIDE SEQUENCE [LARGE SCALE GENOMIC DNA]</scope>
    <source>
        <strain evidence="3">SLH14081</strain>
    </source>
</reference>
<dbReference type="OrthoDB" id="4227586at2759"/>
<feature type="compositionally biased region" description="Polar residues" evidence="1">
    <location>
        <begin position="289"/>
        <end position="313"/>
    </location>
</feature>
<feature type="compositionally biased region" description="Basic and acidic residues" evidence="1">
    <location>
        <begin position="468"/>
        <end position="478"/>
    </location>
</feature>
<feature type="compositionally biased region" description="Basic and acidic residues" evidence="1">
    <location>
        <begin position="969"/>
        <end position="991"/>
    </location>
</feature>
<evidence type="ECO:0000313" key="3">
    <source>
        <dbReference type="Proteomes" id="UP000002038"/>
    </source>
</evidence>
<proteinExistence type="predicted"/>
<evidence type="ECO:0000313" key="2">
    <source>
        <dbReference type="EMBL" id="OAT07968.1"/>
    </source>
</evidence>
<feature type="compositionally biased region" description="Polar residues" evidence="1">
    <location>
        <begin position="1039"/>
        <end position="1049"/>
    </location>
</feature>
<feature type="compositionally biased region" description="Low complexity" evidence="1">
    <location>
        <begin position="1090"/>
        <end position="1130"/>
    </location>
</feature>
<feature type="region of interest" description="Disordered" evidence="1">
    <location>
        <begin position="824"/>
        <end position="1187"/>
    </location>
</feature>
<feature type="compositionally biased region" description="Basic and acidic residues" evidence="1">
    <location>
        <begin position="824"/>
        <end position="836"/>
    </location>
</feature>
<keyword evidence="3" id="KW-1185">Reference proteome</keyword>
<dbReference type="EMBL" id="GG657453">
    <property type="protein sequence ID" value="OAT07968.1"/>
    <property type="molecule type" value="Genomic_DNA"/>
</dbReference>
<feature type="compositionally biased region" description="Polar residues" evidence="1">
    <location>
        <begin position="545"/>
        <end position="601"/>
    </location>
</feature>
<dbReference type="GeneID" id="8509822"/>
<feature type="region of interest" description="Disordered" evidence="1">
    <location>
        <begin position="382"/>
        <end position="750"/>
    </location>
</feature>
<organism evidence="2 3">
    <name type="scientific">Blastomyces gilchristii (strain SLH14081)</name>
    <name type="common">Blastomyces dermatitidis</name>
    <dbReference type="NCBI Taxonomy" id="559298"/>
    <lineage>
        <taxon>Eukaryota</taxon>
        <taxon>Fungi</taxon>
        <taxon>Dikarya</taxon>
        <taxon>Ascomycota</taxon>
        <taxon>Pezizomycotina</taxon>
        <taxon>Eurotiomycetes</taxon>
        <taxon>Eurotiomycetidae</taxon>
        <taxon>Onygenales</taxon>
        <taxon>Ajellomycetaceae</taxon>
        <taxon>Blastomyces</taxon>
    </lineage>
</organism>
<dbReference type="VEuPathDB" id="FungiDB:BDBG_03971"/>
<feature type="region of interest" description="Disordered" evidence="1">
    <location>
        <begin position="281"/>
        <end position="357"/>
    </location>
</feature>
<feature type="compositionally biased region" description="Polar residues" evidence="1">
    <location>
        <begin position="911"/>
        <end position="922"/>
    </location>
</feature>
<feature type="compositionally biased region" description="Basic and acidic residues" evidence="1">
    <location>
        <begin position="1002"/>
        <end position="1011"/>
    </location>
</feature>
<gene>
    <name evidence="2" type="ORF">BDBG_03971</name>
</gene>
<feature type="compositionally biased region" description="Polar residues" evidence="1">
    <location>
        <begin position="661"/>
        <end position="670"/>
    </location>
</feature>
<feature type="compositionally biased region" description="Basic and acidic residues" evidence="1">
    <location>
        <begin position="843"/>
        <end position="863"/>
    </location>
</feature>
<feature type="compositionally biased region" description="Low complexity" evidence="1">
    <location>
        <begin position="714"/>
        <end position="728"/>
    </location>
</feature>
<evidence type="ECO:0008006" key="4">
    <source>
        <dbReference type="Google" id="ProtNLM"/>
    </source>
</evidence>
<dbReference type="RefSeq" id="XP_002625912.1">
    <property type="nucleotide sequence ID" value="XM_002625866.2"/>
</dbReference>
<feature type="compositionally biased region" description="Polar residues" evidence="1">
    <location>
        <begin position="506"/>
        <end position="529"/>
    </location>
</feature>
<feature type="compositionally biased region" description="Polar residues" evidence="1">
    <location>
        <begin position="1069"/>
        <end position="1081"/>
    </location>
</feature>
<feature type="compositionally biased region" description="Low complexity" evidence="1">
    <location>
        <begin position="438"/>
        <end position="451"/>
    </location>
</feature>
<feature type="compositionally biased region" description="Basic and acidic residues" evidence="1">
    <location>
        <begin position="385"/>
        <end position="400"/>
    </location>
</feature>
<feature type="compositionally biased region" description="Basic and acidic residues" evidence="1">
    <location>
        <begin position="683"/>
        <end position="696"/>
    </location>
</feature>
<sequence length="1197" mass="129063">MVLLRLTVKVYPREQLGRPSTPNQAGENEGRKSINFLLPVHQPERVMLGNLAHMIREKWMTLQPDAGPLEIKKLVDDKHPEDTLDAALTVADVFVDNGKALADGLDQRGAVRVIQQPGRPERYGSVVQDWGAIASNYARPAPPLFLDQLRHEDRPIHTGFRGGPVAGPSHAAQVPESDYVPQSSEIGEERSSGYDNHTHASPILVEDSQKPRIFASSAGKSLDSRNYECTMPKDLSRSVMTTQEEDIGYGGTIHDALKYTNAKDEAAMRGIERQELLSASMPPPRVSAAPQSSFPSHKLRSTSSTHSNLNATTSHKREAEAVDIYAIPSTSQEKFKTPQKPQSTKRQRKNISRTDEFTIKNNMETLLASPGDRANNAIIVDSDVGEDKRTNQAQSPRDDNVTTENQSGIRRGTRKSNIRGPGRISMALKPAIAPPGNAKTSTPGSTGTTKAPAKKSISVVIADSDIEIVDRPKQHTERSSGGQQGDTSQPRGNVIDGGNNDEGDRNASTGANGTNSAKRGSTQRSNAYQLSHVDAEDSNPIYSDVSDSNIPDDSGASSSRAQKNTQIATPQKPTQKPTSSPVERRQTPGSGSAPYSQTHNSLGILELTTDPDNIPEKPSHSSPSRPRGAQELELGITSPPPKLSRTPSTSQPVVAPDARGNTRSGVSTTPAFPRPRPASQSQTERRGSRLESEKSSTGDPRTPVMSALRSVQKSTPRTVSSRRSVSFVDDPKVDSQPTPSSASSVKIGNTMYPPGTTVEWVEWQRTDAKLQKRIDEARLQGKSQGYCALLEEVKHFTEKLYDANSKKIGFKITKYERKLNKAKENLQDHPEEDHHAASSSGDGHLENNHRREDESMKRSKNHTDVMGTPKGTRKKLKHQTGLDGTSEEESQGEKPHAKQLSDTPAPGDSLVSPSLETPSTGNFVVAISPSPGGMGNGIPGKNVEEAKTSKVGNGLKRKRPESGTVKSPDNTKRVRSDYRPHSVEPEREREPNNMNTNSPGQERSEEPEQRNGKSPARDPMSSSDSSSSDSDTDSESDSNLTPANANIGNRPSLPPPGGSARRSLVTPFRSINKTWPNNGAQWLSEEPENTHTTTTTPKGAATGFGAPTSFSQPAPGSTGTGGASSPRTSRIPMNGGVRGAPRDTLKTLLERQKGSEDEGSAKNMSASENGDGAQGEYGGGSNGFRGLNVLLRRAGLR</sequence>
<name>A0A179UL55_BLAGS</name>
<feature type="compositionally biased region" description="Basic and acidic residues" evidence="1">
    <location>
        <begin position="1140"/>
        <end position="1160"/>
    </location>
</feature>
<dbReference type="KEGG" id="bgh:BDBG_03971"/>
<feature type="compositionally biased region" description="Polar residues" evidence="1">
    <location>
        <begin position="479"/>
        <end position="491"/>
    </location>
</feature>
<dbReference type="Proteomes" id="UP000002038">
    <property type="component" value="Unassembled WGS sequence"/>
</dbReference>
<accession>A0A179UL55</accession>
<evidence type="ECO:0000256" key="1">
    <source>
        <dbReference type="SAM" id="MobiDB-lite"/>
    </source>
</evidence>
<feature type="compositionally biased region" description="Gly residues" evidence="1">
    <location>
        <begin position="1172"/>
        <end position="1183"/>
    </location>
</feature>